<protein>
    <submittedName>
        <fullName evidence="7">Helicase domain protein</fullName>
    </submittedName>
</protein>
<dbReference type="GO" id="GO:0016787">
    <property type="term" value="F:hydrolase activity"/>
    <property type="evidence" value="ECO:0007669"/>
    <property type="project" value="UniProtKB-KW"/>
</dbReference>
<dbReference type="STRING" id="640511.BC1002_0123"/>
<organism evidence="7 8">
    <name type="scientific">Paraburkholderia atlantica</name>
    <dbReference type="NCBI Taxonomy" id="2654982"/>
    <lineage>
        <taxon>Bacteria</taxon>
        <taxon>Pseudomonadati</taxon>
        <taxon>Pseudomonadota</taxon>
        <taxon>Betaproteobacteria</taxon>
        <taxon>Burkholderiales</taxon>
        <taxon>Burkholderiaceae</taxon>
        <taxon>Paraburkholderia</taxon>
    </lineage>
</organism>
<dbReference type="InterPro" id="IPR057342">
    <property type="entry name" value="DEXDc_RapA"/>
</dbReference>
<dbReference type="PANTHER" id="PTHR45766:SF6">
    <property type="entry name" value="SWI_SNF-RELATED MATRIX-ASSOCIATED ACTIN-DEPENDENT REGULATOR OF CHROMATIN SUBFAMILY A-LIKE PROTEIN 1"/>
    <property type="match status" value="1"/>
</dbReference>
<dbReference type="Gene3D" id="3.40.50.10810">
    <property type="entry name" value="Tandem AAA-ATPase domain"/>
    <property type="match status" value="1"/>
</dbReference>
<dbReference type="RefSeq" id="WP_013088134.1">
    <property type="nucleotide sequence ID" value="NC_014117.1"/>
</dbReference>
<name>D5WA09_PARAM</name>
<dbReference type="InterPro" id="IPR024975">
    <property type="entry name" value="NOV_C"/>
</dbReference>
<evidence type="ECO:0000256" key="4">
    <source>
        <dbReference type="ARBA" id="ARBA00022840"/>
    </source>
</evidence>
<keyword evidence="2" id="KW-0378">Hydrolase</keyword>
<dbReference type="GO" id="GO:0005524">
    <property type="term" value="F:ATP binding"/>
    <property type="evidence" value="ECO:0007669"/>
    <property type="project" value="UniProtKB-KW"/>
</dbReference>
<evidence type="ECO:0000256" key="1">
    <source>
        <dbReference type="ARBA" id="ARBA00022741"/>
    </source>
</evidence>
<evidence type="ECO:0000259" key="5">
    <source>
        <dbReference type="PROSITE" id="PS51192"/>
    </source>
</evidence>
<dbReference type="HOGENOM" id="CLU_009519_0_0_4"/>
<dbReference type="AlphaFoldDB" id="D5WA09"/>
<accession>D5WA09</accession>
<dbReference type="eggNOG" id="COG0553">
    <property type="taxonomic scope" value="Bacteria"/>
</dbReference>
<dbReference type="SUPFAM" id="SSF52540">
    <property type="entry name" value="P-loop containing nucleoside triphosphate hydrolases"/>
    <property type="match status" value="2"/>
</dbReference>
<evidence type="ECO:0000313" key="8">
    <source>
        <dbReference type="Proteomes" id="UP000002190"/>
    </source>
</evidence>
<dbReference type="PROSITE" id="PS51192">
    <property type="entry name" value="HELICASE_ATP_BIND_1"/>
    <property type="match status" value="1"/>
</dbReference>
<keyword evidence="1" id="KW-0547">Nucleotide-binding</keyword>
<evidence type="ECO:0000259" key="6">
    <source>
        <dbReference type="PROSITE" id="PS51194"/>
    </source>
</evidence>
<dbReference type="Pfam" id="PF13020">
    <property type="entry name" value="NOV_C"/>
    <property type="match status" value="1"/>
</dbReference>
<dbReference type="InterPro" id="IPR038718">
    <property type="entry name" value="SNF2-like_sf"/>
</dbReference>
<dbReference type="SMART" id="SM00490">
    <property type="entry name" value="HELICc"/>
    <property type="match status" value="1"/>
</dbReference>
<reference evidence="7 8" key="1">
    <citation type="submission" date="2010-04" db="EMBL/GenBank/DDBJ databases">
        <title>Complete sequence of chromosome 1 of Burkholderia sp. CCGE1002.</title>
        <authorList>
            <consortium name="US DOE Joint Genome Institute"/>
            <person name="Lucas S."/>
            <person name="Copeland A."/>
            <person name="Lapidus A."/>
            <person name="Cheng J.-F."/>
            <person name="Bruce D."/>
            <person name="Goodwin L."/>
            <person name="Pitluck S."/>
            <person name="Chertkov O."/>
            <person name="Detter J.C."/>
            <person name="Han C."/>
            <person name="Tapia R."/>
            <person name="Land M."/>
            <person name="Hauser L."/>
            <person name="Kyrpides N."/>
            <person name="Ovchinnikova G."/>
            <person name="Martinez-Romero E."/>
            <person name="Hernandez M.A.R."/>
            <person name="Tiedje J.M."/>
            <person name="Woyke T."/>
        </authorList>
    </citation>
    <scope>NUCLEOTIDE SEQUENCE [LARGE SCALE GENOMIC DNA]</scope>
    <source>
        <strain evidence="7 8">CCGE1002</strain>
    </source>
</reference>
<feature type="domain" description="Helicase C-terminal" evidence="6">
    <location>
        <begin position="487"/>
        <end position="640"/>
    </location>
</feature>
<dbReference type="InterPro" id="IPR014001">
    <property type="entry name" value="Helicase_ATP-bd"/>
</dbReference>
<dbReference type="InterPro" id="IPR027417">
    <property type="entry name" value="P-loop_NTPase"/>
</dbReference>
<dbReference type="InterPro" id="IPR001650">
    <property type="entry name" value="Helicase_C-like"/>
</dbReference>
<evidence type="ECO:0000256" key="2">
    <source>
        <dbReference type="ARBA" id="ARBA00022801"/>
    </source>
</evidence>
<reference evidence="7 8" key="2">
    <citation type="journal article" date="2012" name="J. Bacteriol.">
        <title>Genome Sequences of Burkholderia sp. Strains CCGE1002 and H160, Isolated from Legume Nodules in Mexico and Brazil.</title>
        <authorList>
            <person name="Ormeno-Orrillo E."/>
            <person name="Rogel M.A."/>
            <person name="Chueire L.M."/>
            <person name="Tiedje J.M."/>
            <person name="Martinez-Romero E."/>
            <person name="Hungria M."/>
        </authorList>
    </citation>
    <scope>NUCLEOTIDE SEQUENCE [LARGE SCALE GENOMIC DNA]</scope>
    <source>
        <strain evidence="7 8">CCGE1002</strain>
    </source>
</reference>
<dbReference type="Pfam" id="PF00271">
    <property type="entry name" value="Helicase_C"/>
    <property type="match status" value="1"/>
</dbReference>
<keyword evidence="4" id="KW-0067">ATP-binding</keyword>
<dbReference type="KEGG" id="bge:BC1002_0123"/>
<dbReference type="EMBL" id="CP002013">
    <property type="protein sequence ID" value="ADG14231.1"/>
    <property type="molecule type" value="Genomic_DNA"/>
</dbReference>
<dbReference type="GO" id="GO:0004386">
    <property type="term" value="F:helicase activity"/>
    <property type="evidence" value="ECO:0007669"/>
    <property type="project" value="UniProtKB-KW"/>
</dbReference>
<sequence>MKLESVTKGALIVGIEPGKVVRIVSADPLGENSVSIVYRTDDGRLGERQLFRADEASIAIATAGRPWSFDADGEGFKLAAEAIRINLAHLFDPMMAVHTSNVEPLPHQITAVYESMLPKQPLRFVLADDPGAGKTIMAGLLIRELLMRADAARILIVAPGSLVEQWQDELLEKFGLRFTLFSRELVDHSVTGNPFEDHDLLVARLDQLSRSEELQEKLKLSRFDLVVVDEAHKLSATWFGSKINETKRFKLGQLLGSVARHFLLMTATPHNGKEEDFQLFLSLLDSDRFYGKFRDGAHKVDVSDLMRRMVKEDLLKFDGTRLFPERVAYTANYKLSDAEAELYNLVTAYVKEEMNRADALDGKRKGTVGFALTALQRRLASSPEAIYQSLKRRRDKLKRRIEEEKIKQRGGKIAASEIFADQAPENIWDSEDDMAPEDYENFEEEVVDQATAAQTIAELEAEVVTLEHLEKKAKALRDGGQDRKWEELREILQNTPEMRGPDGLQRKLIIFTEHRDTLNYLADRIRGLLGKHEAVTMIHGGTHRDDRRKVQELFRNDKDTRVLLATDAAGEGVNLQNANLMVNYDLPWNPNRLEQRFGRIHRIGQTQVCHLWNMVAAETREGDVFQKLLEKLEVERKALGGRVFDILGEVFDGVSLRDLLIEAIRFGEDPARKKHLQEVVQDALDTEKLREIISRNALAEEVMDERRLFALKEEMEKAEARKLQPYFIRAFFSQAFDRLGGDLKPRGAGRFEITHVPALIRERDRQLQGRDRRNMSPVVPKYERVCFEKSRIRVEDKPTEAAASLLHPAHPLMQAVVDLTIEQHRNKLKQGAVLLDPNDEGIEPKLMLMLDHSVKEGGESGLVVSRRLQFVTIDKSGRIENAGWAPHLDLTPLDDVQSKMVADQLDAPWIKKDLEQVALAHASERLVPEHFEEIRARRERQVDKNLAAIRERLVKEIDYWSDRHEKLKTDLQVGKDVRLPLENVRRTIDELTVRLETRSKELEAMRHVVSAMPVVVGGALVIPVGLLAQRNGEPQGQTWTADADARARVERVAMEAVRKAEEAMGHRVIDVSAEKCGWDLTAVVPAVEGKLPQARHIEVKGRAKGQSTITVTRNEILYGLNQADKFILAVVIVDGDTHEGPHYIRNPFTQEPDWAVTSINLDLASLLERAQKS</sequence>
<keyword evidence="3 7" id="KW-0347">Helicase</keyword>
<gene>
    <name evidence="7" type="ordered locus">BC1002_0123</name>
</gene>
<dbReference type="InterPro" id="IPR000330">
    <property type="entry name" value="SNF2_N"/>
</dbReference>
<dbReference type="InterPro" id="IPR049730">
    <property type="entry name" value="SNF2/RAD54-like_C"/>
</dbReference>
<dbReference type="CDD" id="cd18793">
    <property type="entry name" value="SF2_C_SNF"/>
    <property type="match status" value="1"/>
</dbReference>
<evidence type="ECO:0000313" key="7">
    <source>
        <dbReference type="EMBL" id="ADG14231.1"/>
    </source>
</evidence>
<feature type="domain" description="Helicase ATP-binding" evidence="5">
    <location>
        <begin position="115"/>
        <end position="287"/>
    </location>
</feature>
<dbReference type="Proteomes" id="UP000002190">
    <property type="component" value="Chromosome 1"/>
</dbReference>
<dbReference type="SMART" id="SM00487">
    <property type="entry name" value="DEXDc"/>
    <property type="match status" value="1"/>
</dbReference>
<dbReference type="Gene3D" id="3.40.50.300">
    <property type="entry name" value="P-loop containing nucleotide triphosphate hydrolases"/>
    <property type="match status" value="1"/>
</dbReference>
<dbReference type="CDD" id="cd18011">
    <property type="entry name" value="DEXDc_RapA"/>
    <property type="match status" value="1"/>
</dbReference>
<proteinExistence type="predicted"/>
<evidence type="ECO:0000256" key="3">
    <source>
        <dbReference type="ARBA" id="ARBA00022806"/>
    </source>
</evidence>
<dbReference type="Pfam" id="PF00176">
    <property type="entry name" value="SNF2-rel_dom"/>
    <property type="match status" value="1"/>
</dbReference>
<dbReference type="PANTHER" id="PTHR45766">
    <property type="entry name" value="DNA ANNEALING HELICASE AND ENDONUCLEASE ZRANB3 FAMILY MEMBER"/>
    <property type="match status" value="1"/>
</dbReference>
<dbReference type="GeneID" id="301091536"/>
<dbReference type="PROSITE" id="PS51194">
    <property type="entry name" value="HELICASE_CTER"/>
    <property type="match status" value="1"/>
</dbReference>